<dbReference type="Proteomes" id="UP000716322">
    <property type="component" value="Unassembled WGS sequence"/>
</dbReference>
<comment type="caution">
    <text evidence="1">The sequence shown here is derived from an EMBL/GenBank/DDBJ whole genome shotgun (WGS) entry which is preliminary data.</text>
</comment>
<protein>
    <submittedName>
        <fullName evidence="1">Uncharacterized protein</fullName>
    </submittedName>
</protein>
<accession>A0ABX0P7T5</accession>
<proteinExistence type="predicted"/>
<gene>
    <name evidence="1" type="ORF">HAV22_03540</name>
</gene>
<sequence>MPLLPVLSSLLSRASRALGLESVDAFPPGHQYPRTRWDRAYFDIASDLKPEQMETAICDAIANTPAVFAHITHPTPRMQRTLLGVIHARLRRGSTAPTDLVAMLIDACDDPRTPEALPGLRAALASTAGYDPSMRVAHLQAWLADMPAAFDLIETPVRVRG</sequence>
<organism evidence="1 2">
    <name type="scientific">Telluria antibiotica</name>
    <dbReference type="NCBI Taxonomy" id="2717319"/>
    <lineage>
        <taxon>Bacteria</taxon>
        <taxon>Pseudomonadati</taxon>
        <taxon>Pseudomonadota</taxon>
        <taxon>Betaproteobacteria</taxon>
        <taxon>Burkholderiales</taxon>
        <taxon>Oxalobacteraceae</taxon>
        <taxon>Telluria group</taxon>
        <taxon>Telluria</taxon>
    </lineage>
</organism>
<evidence type="ECO:0000313" key="2">
    <source>
        <dbReference type="Proteomes" id="UP000716322"/>
    </source>
</evidence>
<name>A0ABX0P7T5_9BURK</name>
<reference evidence="1 2" key="1">
    <citation type="submission" date="2020-03" db="EMBL/GenBank/DDBJ databases">
        <title>Genome sequence of strain Massilia sp. TW-1.</title>
        <authorList>
            <person name="Chaudhary D.K."/>
        </authorList>
    </citation>
    <scope>NUCLEOTIDE SEQUENCE [LARGE SCALE GENOMIC DNA]</scope>
    <source>
        <strain evidence="1 2">TW-1</strain>
    </source>
</reference>
<evidence type="ECO:0000313" key="1">
    <source>
        <dbReference type="EMBL" id="NIA52728.1"/>
    </source>
</evidence>
<dbReference type="EMBL" id="JAAQOM010000002">
    <property type="protein sequence ID" value="NIA52728.1"/>
    <property type="molecule type" value="Genomic_DNA"/>
</dbReference>
<keyword evidence="2" id="KW-1185">Reference proteome</keyword>